<accession>A0ABS4G2B2</accession>
<evidence type="ECO:0000256" key="5">
    <source>
        <dbReference type="ARBA" id="ARBA00022898"/>
    </source>
</evidence>
<sequence>MKNRKLVMIPGPTPVARSTQNEMGRETTAFGDPLFVKDFKGLIEDLKVMMNTDGEVFVVAGTGTMAMEMAVANVTKRGDNILLVSHGFFGDRFIDLCQRKGLNVDVLASEWGKAVPVEEIDRKLSEKNYAAITVTHVDTATGVCAPVAEIGEVIRKYPDTIYIVDGVCASAAEPEDMVGMGIDVLLTGSQKAFGVSPGLAIVWAGKKALERRKQLGTIPEFYIDFEKWLPIMENPAKYFATPAVNLIWALKDAVRIINEEGLKERQDRHRKVAKATQAAMESLGFRILAEEGFRAVTLSNLIYPEGVDDLEFRNTLSEEGVFVAGGLGAYAGRMFRLGHMGNIDMHDSVSAIAAIERTLYRLGKHTELGKGVGVFMKEMME</sequence>
<feature type="domain" description="Aminotransferase class V" evidence="8">
    <location>
        <begin position="47"/>
        <end position="326"/>
    </location>
</feature>
<keyword evidence="5" id="KW-0663">Pyridoxal phosphate</keyword>
<dbReference type="InterPro" id="IPR024169">
    <property type="entry name" value="SP_NH2Trfase/AEP_transaminase"/>
</dbReference>
<comment type="similarity">
    <text evidence="2 6">Belongs to the class-V pyridoxal-phosphate-dependent aminotransferase family.</text>
</comment>
<organism evidence="9 10">
    <name type="scientific">Youngiibacter multivorans</name>
    <dbReference type="NCBI Taxonomy" id="937251"/>
    <lineage>
        <taxon>Bacteria</taxon>
        <taxon>Bacillati</taxon>
        <taxon>Bacillota</taxon>
        <taxon>Clostridia</taxon>
        <taxon>Eubacteriales</taxon>
        <taxon>Clostridiaceae</taxon>
        <taxon>Youngiibacter</taxon>
    </lineage>
</organism>
<keyword evidence="4" id="KW-0808">Transferase</keyword>
<evidence type="ECO:0000256" key="6">
    <source>
        <dbReference type="RuleBase" id="RU004075"/>
    </source>
</evidence>
<dbReference type="SUPFAM" id="SSF53383">
    <property type="entry name" value="PLP-dependent transferases"/>
    <property type="match status" value="1"/>
</dbReference>
<dbReference type="InterPro" id="IPR000192">
    <property type="entry name" value="Aminotrans_V_dom"/>
</dbReference>
<proteinExistence type="inferred from homology"/>
<dbReference type="Gene3D" id="3.40.640.10">
    <property type="entry name" value="Type I PLP-dependent aspartate aminotransferase-like (Major domain)"/>
    <property type="match status" value="1"/>
</dbReference>
<evidence type="ECO:0000259" key="8">
    <source>
        <dbReference type="Pfam" id="PF00266"/>
    </source>
</evidence>
<dbReference type="InterPro" id="IPR015422">
    <property type="entry name" value="PyrdxlP-dep_Trfase_small"/>
</dbReference>
<comment type="caution">
    <text evidence="9">The sequence shown here is derived from an EMBL/GenBank/DDBJ whole genome shotgun (WGS) entry which is preliminary data.</text>
</comment>
<keyword evidence="10" id="KW-1185">Reference proteome</keyword>
<evidence type="ECO:0000256" key="7">
    <source>
        <dbReference type="RuleBase" id="RU004504"/>
    </source>
</evidence>
<dbReference type="InterPro" id="IPR015421">
    <property type="entry name" value="PyrdxlP-dep_Trfase_major"/>
</dbReference>
<dbReference type="PIRSF" id="PIRSF000524">
    <property type="entry name" value="SPT"/>
    <property type="match status" value="1"/>
</dbReference>
<gene>
    <name evidence="9" type="ORF">J2Z34_001156</name>
</gene>
<evidence type="ECO:0000313" key="10">
    <source>
        <dbReference type="Proteomes" id="UP001519271"/>
    </source>
</evidence>
<evidence type="ECO:0000256" key="4">
    <source>
        <dbReference type="ARBA" id="ARBA00022679"/>
    </source>
</evidence>
<evidence type="ECO:0000256" key="2">
    <source>
        <dbReference type="ARBA" id="ARBA00009236"/>
    </source>
</evidence>
<dbReference type="RefSeq" id="WP_209458908.1">
    <property type="nucleotide sequence ID" value="NZ_JAGGKC010000007.1"/>
</dbReference>
<dbReference type="Proteomes" id="UP001519271">
    <property type="component" value="Unassembled WGS sequence"/>
</dbReference>
<dbReference type="InterPro" id="IPR020578">
    <property type="entry name" value="Aminotrans_V_PyrdxlP_BS"/>
</dbReference>
<dbReference type="PROSITE" id="PS00595">
    <property type="entry name" value="AA_TRANSFER_CLASS_5"/>
    <property type="match status" value="1"/>
</dbReference>
<evidence type="ECO:0000256" key="3">
    <source>
        <dbReference type="ARBA" id="ARBA00022576"/>
    </source>
</evidence>
<dbReference type="PANTHER" id="PTHR21152">
    <property type="entry name" value="AMINOTRANSFERASE CLASS V"/>
    <property type="match status" value="1"/>
</dbReference>
<evidence type="ECO:0000313" key="9">
    <source>
        <dbReference type="EMBL" id="MBP1918679.1"/>
    </source>
</evidence>
<dbReference type="Gene3D" id="3.90.1150.10">
    <property type="entry name" value="Aspartate Aminotransferase, domain 1"/>
    <property type="match status" value="1"/>
</dbReference>
<dbReference type="EMBL" id="JAGGKC010000007">
    <property type="protein sequence ID" value="MBP1918679.1"/>
    <property type="molecule type" value="Genomic_DNA"/>
</dbReference>
<keyword evidence="3" id="KW-0032">Aminotransferase</keyword>
<protein>
    <submittedName>
        <fullName evidence="9">Aspartate aminotransferase-like enzyme</fullName>
    </submittedName>
</protein>
<dbReference type="InterPro" id="IPR015424">
    <property type="entry name" value="PyrdxlP-dep_Trfase"/>
</dbReference>
<name>A0ABS4G2B2_9CLOT</name>
<comment type="cofactor">
    <cofactor evidence="1 7">
        <name>pyridoxal 5'-phosphate</name>
        <dbReference type="ChEBI" id="CHEBI:597326"/>
    </cofactor>
</comment>
<dbReference type="PANTHER" id="PTHR21152:SF24">
    <property type="entry name" value="ALANINE--GLYOXYLATE AMINOTRANSFERASE 1"/>
    <property type="match status" value="1"/>
</dbReference>
<evidence type="ECO:0000256" key="1">
    <source>
        <dbReference type="ARBA" id="ARBA00001933"/>
    </source>
</evidence>
<reference evidence="9 10" key="1">
    <citation type="submission" date="2021-03" db="EMBL/GenBank/DDBJ databases">
        <title>Genomic Encyclopedia of Type Strains, Phase IV (KMG-IV): sequencing the most valuable type-strain genomes for metagenomic binning, comparative biology and taxonomic classification.</title>
        <authorList>
            <person name="Goeker M."/>
        </authorList>
    </citation>
    <scope>NUCLEOTIDE SEQUENCE [LARGE SCALE GENOMIC DNA]</scope>
    <source>
        <strain evidence="9 10">DSM 6139</strain>
    </source>
</reference>
<dbReference type="Pfam" id="PF00266">
    <property type="entry name" value="Aminotran_5"/>
    <property type="match status" value="1"/>
</dbReference>